<keyword evidence="4" id="KW-0804">Transcription</keyword>
<dbReference type="RefSeq" id="WP_166103176.1">
    <property type="nucleotide sequence ID" value="NZ_JAADJT010000005.1"/>
</dbReference>
<dbReference type="PANTHER" id="PTHR30537:SF72">
    <property type="entry name" value="LYSR FAMILY TRANSCRIPTIONAL REGULATOR"/>
    <property type="match status" value="1"/>
</dbReference>
<dbReference type="PROSITE" id="PS50931">
    <property type="entry name" value="HTH_LYSR"/>
    <property type="match status" value="1"/>
</dbReference>
<accession>A0ABX0FKH3</accession>
<keyword evidence="7" id="KW-1185">Reference proteome</keyword>
<dbReference type="Proteomes" id="UP000666369">
    <property type="component" value="Unassembled WGS sequence"/>
</dbReference>
<dbReference type="InterPro" id="IPR036390">
    <property type="entry name" value="WH_DNA-bd_sf"/>
</dbReference>
<comment type="caution">
    <text evidence="6">The sequence shown here is derived from an EMBL/GenBank/DDBJ whole genome shotgun (WGS) entry which is preliminary data.</text>
</comment>
<name>A0ABX0FKH3_9BURK</name>
<keyword evidence="3" id="KW-0238">DNA-binding</keyword>
<feature type="domain" description="HTH lysR-type" evidence="5">
    <location>
        <begin position="1"/>
        <end position="59"/>
    </location>
</feature>
<dbReference type="SUPFAM" id="SSF53850">
    <property type="entry name" value="Periplasmic binding protein-like II"/>
    <property type="match status" value="1"/>
</dbReference>
<proteinExistence type="inferred from homology"/>
<evidence type="ECO:0000256" key="3">
    <source>
        <dbReference type="ARBA" id="ARBA00023125"/>
    </source>
</evidence>
<evidence type="ECO:0000259" key="5">
    <source>
        <dbReference type="PROSITE" id="PS50931"/>
    </source>
</evidence>
<dbReference type="InterPro" id="IPR000847">
    <property type="entry name" value="LysR_HTH_N"/>
</dbReference>
<evidence type="ECO:0000256" key="4">
    <source>
        <dbReference type="ARBA" id="ARBA00023163"/>
    </source>
</evidence>
<dbReference type="EMBL" id="JAADJT010000005">
    <property type="protein sequence ID" value="NGZ85091.1"/>
    <property type="molecule type" value="Genomic_DNA"/>
</dbReference>
<dbReference type="InterPro" id="IPR036388">
    <property type="entry name" value="WH-like_DNA-bd_sf"/>
</dbReference>
<dbReference type="InterPro" id="IPR058163">
    <property type="entry name" value="LysR-type_TF_proteobact-type"/>
</dbReference>
<protein>
    <submittedName>
        <fullName evidence="6">LysR family transcriptional regulator</fullName>
    </submittedName>
</protein>
<evidence type="ECO:0000313" key="7">
    <source>
        <dbReference type="Proteomes" id="UP000666369"/>
    </source>
</evidence>
<evidence type="ECO:0000256" key="1">
    <source>
        <dbReference type="ARBA" id="ARBA00009437"/>
    </source>
</evidence>
<dbReference type="InterPro" id="IPR005119">
    <property type="entry name" value="LysR_subst-bd"/>
</dbReference>
<sequence length="327" mass="36090">MDRLQAMKVFIRVAESGSFSRAADMLSIPRASATIVIQQLEAHLKVRLLQRTTRRLSLTTSGAAYYERCVRILADIDDAESAIDMTSQSPRGKLRIDMPTLLGRLIVMPALFEFMAQYPDIELMVGFGDRPVDLIQEGVDCAIRIGVLQDSTLVARRLGDYQAVTVASPAYLARNGVPLTLADLDKHVAVNYFWGRHGRLMEMTFVVDGHSTSMKIPGALAVNDTDAYMAGCLRGAGIIQAPLCTAAEYLQSGELVELLKQWKPMSMPISVVYPQHRHLSPTLRVFVDWVAELFENHPLLQQSAQKRAAANKKPHVRSIAVAETAGS</sequence>
<evidence type="ECO:0000313" key="6">
    <source>
        <dbReference type="EMBL" id="NGZ85091.1"/>
    </source>
</evidence>
<dbReference type="Pfam" id="PF03466">
    <property type="entry name" value="LysR_substrate"/>
    <property type="match status" value="1"/>
</dbReference>
<dbReference type="Gene3D" id="3.40.190.290">
    <property type="match status" value="1"/>
</dbReference>
<dbReference type="Pfam" id="PF00126">
    <property type="entry name" value="HTH_1"/>
    <property type="match status" value="1"/>
</dbReference>
<dbReference type="SUPFAM" id="SSF46785">
    <property type="entry name" value="Winged helix' DNA-binding domain"/>
    <property type="match status" value="1"/>
</dbReference>
<keyword evidence="2" id="KW-0805">Transcription regulation</keyword>
<comment type="similarity">
    <text evidence="1">Belongs to the LysR transcriptional regulatory family.</text>
</comment>
<reference evidence="7" key="2">
    <citation type="submission" date="2023-07" db="EMBL/GenBank/DDBJ databases">
        <title>Duganella aceri sp. nov., isolated from tree sap.</title>
        <authorList>
            <person name="Kim I.S."/>
        </authorList>
    </citation>
    <scope>NUCLEOTIDE SEQUENCE [LARGE SCALE GENOMIC DNA]</scope>
    <source>
        <strain evidence="7">SAP-35</strain>
    </source>
</reference>
<evidence type="ECO:0000256" key="2">
    <source>
        <dbReference type="ARBA" id="ARBA00023015"/>
    </source>
</evidence>
<dbReference type="Gene3D" id="1.10.10.10">
    <property type="entry name" value="Winged helix-like DNA-binding domain superfamily/Winged helix DNA-binding domain"/>
    <property type="match status" value="1"/>
</dbReference>
<gene>
    <name evidence="6" type="ORF">GW587_12615</name>
</gene>
<reference evidence="6 7" key="1">
    <citation type="submission" date="2020-01" db="EMBL/GenBank/DDBJ databases">
        <authorList>
            <person name="Lee S.D."/>
        </authorList>
    </citation>
    <scope>NUCLEOTIDE SEQUENCE [LARGE SCALE GENOMIC DNA]</scope>
    <source>
        <strain evidence="6 7">SAP-35</strain>
    </source>
</reference>
<organism evidence="6 7">
    <name type="scientific">Duganella aceris</name>
    <dbReference type="NCBI Taxonomy" id="2703883"/>
    <lineage>
        <taxon>Bacteria</taxon>
        <taxon>Pseudomonadati</taxon>
        <taxon>Pseudomonadota</taxon>
        <taxon>Betaproteobacteria</taxon>
        <taxon>Burkholderiales</taxon>
        <taxon>Oxalobacteraceae</taxon>
        <taxon>Telluria group</taxon>
        <taxon>Duganella</taxon>
    </lineage>
</organism>
<dbReference type="CDD" id="cd08472">
    <property type="entry name" value="PBP2_CrgA_like_3"/>
    <property type="match status" value="1"/>
</dbReference>
<dbReference type="PANTHER" id="PTHR30537">
    <property type="entry name" value="HTH-TYPE TRANSCRIPTIONAL REGULATOR"/>
    <property type="match status" value="1"/>
</dbReference>